<evidence type="ECO:0000313" key="9">
    <source>
        <dbReference type="Proteomes" id="UP000035996"/>
    </source>
</evidence>
<dbReference type="GO" id="GO:0046654">
    <property type="term" value="P:tetrahydrofolate biosynthetic process"/>
    <property type="evidence" value="ECO:0007669"/>
    <property type="project" value="UniProtKB-UniRule"/>
</dbReference>
<dbReference type="InterPro" id="IPR006157">
    <property type="entry name" value="FolB_dom"/>
</dbReference>
<comment type="catalytic activity">
    <reaction evidence="1 6">
        <text>7,8-dihydroneopterin = 6-hydroxymethyl-7,8-dihydropterin + glycolaldehyde</text>
        <dbReference type="Rhea" id="RHEA:10540"/>
        <dbReference type="ChEBI" id="CHEBI:17001"/>
        <dbReference type="ChEBI" id="CHEBI:17071"/>
        <dbReference type="ChEBI" id="CHEBI:44841"/>
        <dbReference type="EC" id="4.1.2.25"/>
    </reaction>
</comment>
<comment type="function">
    <text evidence="6">Catalyzes the conversion of 7,8-dihydroneopterin to 6-hydroxymethyl-7,8-dihydropterin.</text>
</comment>
<protein>
    <recommendedName>
        <fullName evidence="6">7,8-dihydroneopterin aldolase</fullName>
        <ecNumber evidence="6">4.1.2.25</ecNumber>
    </recommendedName>
</protein>
<name>A0A0J6CV88_9BACL</name>
<dbReference type="FunFam" id="3.30.1130.10:FF:000003">
    <property type="entry name" value="7,8-dihydroneopterin aldolase"/>
    <property type="match status" value="1"/>
</dbReference>
<evidence type="ECO:0000256" key="1">
    <source>
        <dbReference type="ARBA" id="ARBA00001353"/>
    </source>
</evidence>
<dbReference type="GO" id="GO:0005737">
    <property type="term" value="C:cytoplasm"/>
    <property type="evidence" value="ECO:0007669"/>
    <property type="project" value="TreeGrafter"/>
</dbReference>
<evidence type="ECO:0000259" key="7">
    <source>
        <dbReference type="SMART" id="SM00905"/>
    </source>
</evidence>
<dbReference type="CDD" id="cd00534">
    <property type="entry name" value="DHNA_DHNTPE"/>
    <property type="match status" value="1"/>
</dbReference>
<dbReference type="OrthoDB" id="9803748at2"/>
<accession>A0A0J6CV88</accession>
<dbReference type="AlphaFoldDB" id="A0A0J6CV88"/>
<dbReference type="RefSeq" id="WP_048313411.1">
    <property type="nucleotide sequence ID" value="NZ_CP119526.1"/>
</dbReference>
<dbReference type="NCBIfam" id="TIGR00526">
    <property type="entry name" value="folB_dom"/>
    <property type="match status" value="1"/>
</dbReference>
<dbReference type="InterPro" id="IPR006156">
    <property type="entry name" value="Dihydroneopterin_aldolase"/>
</dbReference>
<reference evidence="8" key="1">
    <citation type="submission" date="2015-06" db="EMBL/GenBank/DDBJ databases">
        <authorList>
            <person name="Liu B."/>
            <person name="Wang J."/>
            <person name="Zhu Y."/>
            <person name="Liu G."/>
            <person name="Chen Q."/>
            <person name="Zheng C."/>
            <person name="Che J."/>
            <person name="Ge C."/>
            <person name="Shi H."/>
            <person name="Pan Z."/>
            <person name="Liu X."/>
        </authorList>
    </citation>
    <scope>NUCLEOTIDE SEQUENCE [LARGE SCALE GENOMIC DNA]</scope>
    <source>
        <strain evidence="8">DSM 16346</strain>
    </source>
</reference>
<gene>
    <name evidence="8" type="ORF">AB986_19980</name>
</gene>
<dbReference type="PATRIC" id="fig|157733.3.peg.2154"/>
<evidence type="ECO:0000256" key="5">
    <source>
        <dbReference type="ARBA" id="ARBA00023239"/>
    </source>
</evidence>
<comment type="pathway">
    <text evidence="2 6">Cofactor biosynthesis; tetrahydrofolate biosynthesis; 2-amino-4-hydroxy-6-hydroxymethyl-7,8-dihydropteridine diphosphate from 7,8-dihydroneopterin triphosphate: step 3/4.</text>
</comment>
<dbReference type="EC" id="4.1.2.25" evidence="6"/>
<keyword evidence="5 6" id="KW-0456">Lyase</keyword>
<dbReference type="InterPro" id="IPR043133">
    <property type="entry name" value="GTP-CH-I_C/QueF"/>
</dbReference>
<dbReference type="UniPathway" id="UPA00077">
    <property type="reaction ID" value="UER00154"/>
</dbReference>
<keyword evidence="4 6" id="KW-0289">Folate biosynthesis</keyword>
<dbReference type="Proteomes" id="UP000035996">
    <property type="component" value="Unassembled WGS sequence"/>
</dbReference>
<dbReference type="STRING" id="157733.AB986_19980"/>
<evidence type="ECO:0000256" key="2">
    <source>
        <dbReference type="ARBA" id="ARBA00005013"/>
    </source>
</evidence>
<comment type="similarity">
    <text evidence="3 6">Belongs to the DHNA family.</text>
</comment>
<evidence type="ECO:0000256" key="4">
    <source>
        <dbReference type="ARBA" id="ARBA00022909"/>
    </source>
</evidence>
<evidence type="ECO:0000256" key="6">
    <source>
        <dbReference type="RuleBase" id="RU362079"/>
    </source>
</evidence>
<dbReference type="SMART" id="SM00905">
    <property type="entry name" value="FolB"/>
    <property type="match status" value="1"/>
</dbReference>
<dbReference type="PANTHER" id="PTHR42844">
    <property type="entry name" value="DIHYDRONEOPTERIN ALDOLASE 1-RELATED"/>
    <property type="match status" value="1"/>
</dbReference>
<evidence type="ECO:0000313" key="8">
    <source>
        <dbReference type="EMBL" id="KMM36009.1"/>
    </source>
</evidence>
<dbReference type="GO" id="GO:0004150">
    <property type="term" value="F:dihydroneopterin aldolase activity"/>
    <property type="evidence" value="ECO:0007669"/>
    <property type="project" value="UniProtKB-UniRule"/>
</dbReference>
<dbReference type="GO" id="GO:0046656">
    <property type="term" value="P:folic acid biosynthetic process"/>
    <property type="evidence" value="ECO:0007669"/>
    <property type="project" value="UniProtKB-UniRule"/>
</dbReference>
<sequence length="121" mass="13849">MDKIYLNGMKFYGYHGVFPEENKLGQRFCVDLTLEADLSKASESDDLNYTVNYADAYNTIKAIVEGEPRKLVETIAEEITTKMFKTFEIVEACTVKVIKPDPPIDGHYDSVAIEMKRERNE</sequence>
<organism evidence="8 9">
    <name type="scientific">Guptibacillus hwajinpoensis</name>
    <dbReference type="NCBI Taxonomy" id="208199"/>
    <lineage>
        <taxon>Bacteria</taxon>
        <taxon>Bacillati</taxon>
        <taxon>Bacillota</taxon>
        <taxon>Bacilli</taxon>
        <taxon>Bacillales</taxon>
        <taxon>Guptibacillaceae</taxon>
        <taxon>Guptibacillus</taxon>
    </lineage>
</organism>
<keyword evidence="9" id="KW-1185">Reference proteome</keyword>
<dbReference type="SUPFAM" id="SSF55620">
    <property type="entry name" value="Tetrahydrobiopterin biosynthesis enzymes-like"/>
    <property type="match status" value="1"/>
</dbReference>
<comment type="caution">
    <text evidence="8">The sequence shown here is derived from an EMBL/GenBank/DDBJ whole genome shotgun (WGS) entry which is preliminary data.</text>
</comment>
<proteinExistence type="inferred from homology"/>
<dbReference type="PANTHER" id="PTHR42844:SF1">
    <property type="entry name" value="DIHYDRONEOPTERIN ALDOLASE 1-RELATED"/>
    <property type="match status" value="1"/>
</dbReference>
<dbReference type="Pfam" id="PF02152">
    <property type="entry name" value="FolB"/>
    <property type="match status" value="1"/>
</dbReference>
<feature type="domain" description="Dihydroneopterin aldolase/epimerase" evidence="7">
    <location>
        <begin position="4"/>
        <end position="117"/>
    </location>
</feature>
<dbReference type="EMBL" id="LELK01000012">
    <property type="protein sequence ID" value="KMM36009.1"/>
    <property type="molecule type" value="Genomic_DNA"/>
</dbReference>
<dbReference type="Gene3D" id="3.30.1130.10">
    <property type="match status" value="1"/>
</dbReference>
<evidence type="ECO:0000256" key="3">
    <source>
        <dbReference type="ARBA" id="ARBA00005708"/>
    </source>
</evidence>
<dbReference type="NCBIfam" id="TIGR00525">
    <property type="entry name" value="folB"/>
    <property type="match status" value="1"/>
</dbReference>